<evidence type="ECO:0000313" key="5">
    <source>
        <dbReference type="Proteomes" id="UP000041254"/>
    </source>
</evidence>
<dbReference type="VEuPathDB" id="CryptoDB:Vbra_3658"/>
<feature type="compositionally biased region" description="Basic and acidic residues" evidence="3">
    <location>
        <begin position="131"/>
        <end position="143"/>
    </location>
</feature>
<dbReference type="PhylomeDB" id="A0A0G4ECW4"/>
<evidence type="ECO:0000256" key="1">
    <source>
        <dbReference type="ARBA" id="ARBA00022737"/>
    </source>
</evidence>
<dbReference type="InterPro" id="IPR050745">
    <property type="entry name" value="Multifunctional_regulatory"/>
</dbReference>
<sequence length="698" mass="75323">MPGQSRICAYLCEVRARASEEDTRRSSSGGSEALSLCAHRAPLMAARQPAAEQQQQGTAEPPMDVDAVQQLQSGDEPDGGDSEEGGGMADGSESGGGMQDDSDDGGVLDEDQDQDDEIDYSEGDNDNNSDSDGHDDGYEEEGHPVVPITSVDVPDGFLGAEELEARFPYGTSDVTKSLGLGVIGRTIPSAQHVTDLIEQGANPNIKPRLRKKGSKHRGFPYPLLAIVIDNKSDYTVLTIEAGDDDACRPVAPPRWSSAGLQAEIFTALLDGGADPNAEADETGQTSLRVTIRCGNQEAFDVLTARHDIDLRPPGSRTVMALPLTLCQPPPEYLQLLLSMYEQLIARDHTLATEERYGYTPVRHAAFNSNAHYPQSFIDAYLDLIAANGADMTAADGIGWTPLHRAAAYGSPKVADYLCRKLPADQIDRRTLTTSFTPLSVAAYELYCRTQQLQHPNTPEATTERHRAQSGKFKLIIRSLLRAGADITSITTITTIPTAIERDRRRRQLVLAEYTTVLNEVPTAVMAAVTAALAPHRSLAALLTPRLAVGPQEAPIFGWRIASYLFDMDAAQEAIGEAIGVRHTDMARRVCATAEHFVKSAVYQASSNREAVGGTAEVGGQVVRVPQLQCFVVGGVGGRKMELREVVQRAILDEAAKWGLVGDIDNGFTKDVAAVVWGAVGWVEKGRDGRVSFRSLRMT</sequence>
<gene>
    <name evidence="4" type="ORF">Vbra_3658</name>
</gene>
<proteinExistence type="predicted"/>
<feature type="compositionally biased region" description="Gly residues" evidence="3">
    <location>
        <begin position="85"/>
        <end position="98"/>
    </location>
</feature>
<dbReference type="PANTHER" id="PTHR24189:SF50">
    <property type="entry name" value="ANKYRIN REPEAT AND SOCS BOX PROTEIN 2"/>
    <property type="match status" value="1"/>
</dbReference>
<dbReference type="AlphaFoldDB" id="A0A0G4ECW4"/>
<accession>A0A0G4ECW4</accession>
<dbReference type="InterPro" id="IPR002110">
    <property type="entry name" value="Ankyrin_rpt"/>
</dbReference>
<dbReference type="InterPro" id="IPR036770">
    <property type="entry name" value="Ankyrin_rpt-contain_sf"/>
</dbReference>
<protein>
    <submittedName>
        <fullName evidence="4">Uncharacterized protein</fullName>
    </submittedName>
</protein>
<keyword evidence="1" id="KW-0677">Repeat</keyword>
<dbReference type="PANTHER" id="PTHR24189">
    <property type="entry name" value="MYOTROPHIN"/>
    <property type="match status" value="1"/>
</dbReference>
<feature type="region of interest" description="Disordered" evidence="3">
    <location>
        <begin position="17"/>
        <end position="151"/>
    </location>
</feature>
<evidence type="ECO:0000256" key="2">
    <source>
        <dbReference type="ARBA" id="ARBA00023043"/>
    </source>
</evidence>
<name>A0A0G4ECW4_VITBC</name>
<dbReference type="PRINTS" id="PR01415">
    <property type="entry name" value="ANKYRIN"/>
</dbReference>
<keyword evidence="2" id="KW-0040">ANK repeat</keyword>
<evidence type="ECO:0000256" key="3">
    <source>
        <dbReference type="SAM" id="MobiDB-lite"/>
    </source>
</evidence>
<dbReference type="Pfam" id="PF13637">
    <property type="entry name" value="Ank_4"/>
    <property type="match status" value="1"/>
</dbReference>
<feature type="compositionally biased region" description="Acidic residues" evidence="3">
    <location>
        <begin position="100"/>
        <end position="129"/>
    </location>
</feature>
<keyword evidence="5" id="KW-1185">Reference proteome</keyword>
<feature type="compositionally biased region" description="Low complexity" evidence="3">
    <location>
        <begin position="45"/>
        <end position="59"/>
    </location>
</feature>
<dbReference type="EMBL" id="CDMY01000164">
    <property type="protein sequence ID" value="CEL93397.1"/>
    <property type="molecule type" value="Genomic_DNA"/>
</dbReference>
<dbReference type="Gene3D" id="1.25.40.20">
    <property type="entry name" value="Ankyrin repeat-containing domain"/>
    <property type="match status" value="2"/>
</dbReference>
<evidence type="ECO:0000313" key="4">
    <source>
        <dbReference type="EMBL" id="CEL93397.1"/>
    </source>
</evidence>
<organism evidence="4 5">
    <name type="scientific">Vitrella brassicaformis (strain CCMP3155)</name>
    <dbReference type="NCBI Taxonomy" id="1169540"/>
    <lineage>
        <taxon>Eukaryota</taxon>
        <taxon>Sar</taxon>
        <taxon>Alveolata</taxon>
        <taxon>Colpodellida</taxon>
        <taxon>Vitrellaceae</taxon>
        <taxon>Vitrella</taxon>
    </lineage>
</organism>
<reference evidence="4 5" key="1">
    <citation type="submission" date="2014-11" db="EMBL/GenBank/DDBJ databases">
        <authorList>
            <person name="Zhu J."/>
            <person name="Qi W."/>
            <person name="Song R."/>
        </authorList>
    </citation>
    <scope>NUCLEOTIDE SEQUENCE [LARGE SCALE GENOMIC DNA]</scope>
</reference>
<dbReference type="SUPFAM" id="SSF48403">
    <property type="entry name" value="Ankyrin repeat"/>
    <property type="match status" value="1"/>
</dbReference>
<feature type="compositionally biased region" description="Acidic residues" evidence="3">
    <location>
        <begin position="75"/>
        <end position="84"/>
    </location>
</feature>
<dbReference type="InParanoid" id="A0A0G4ECW4"/>
<dbReference type="Proteomes" id="UP000041254">
    <property type="component" value="Unassembled WGS sequence"/>
</dbReference>